<organism evidence="1 2">
    <name type="scientific">Algimonas porphyrae</name>
    <dbReference type="NCBI Taxonomy" id="1128113"/>
    <lineage>
        <taxon>Bacteria</taxon>
        <taxon>Pseudomonadati</taxon>
        <taxon>Pseudomonadota</taxon>
        <taxon>Alphaproteobacteria</taxon>
        <taxon>Maricaulales</taxon>
        <taxon>Robiginitomaculaceae</taxon>
        <taxon>Algimonas</taxon>
    </lineage>
</organism>
<evidence type="ECO:0008006" key="3">
    <source>
        <dbReference type="Google" id="ProtNLM"/>
    </source>
</evidence>
<dbReference type="PANTHER" id="PTHR11799:SF12">
    <property type="entry name" value="PARAOXONASE-RELATED"/>
    <property type="match status" value="1"/>
</dbReference>
<comment type="caution">
    <text evidence="1">The sequence shown here is derived from an EMBL/GenBank/DDBJ whole genome shotgun (WGS) entry which is preliminary data.</text>
</comment>
<dbReference type="PANTHER" id="PTHR11799">
    <property type="entry name" value="PARAOXONASE"/>
    <property type="match status" value="1"/>
</dbReference>
<dbReference type="EMBL" id="BSNJ01000001">
    <property type="protein sequence ID" value="GLQ19493.1"/>
    <property type="molecule type" value="Genomic_DNA"/>
</dbReference>
<keyword evidence="2" id="KW-1185">Reference proteome</keyword>
<dbReference type="SUPFAM" id="SSF63829">
    <property type="entry name" value="Calcium-dependent phosphotriesterase"/>
    <property type="match status" value="1"/>
</dbReference>
<name>A0ABQ5UY52_9PROT</name>
<gene>
    <name evidence="1" type="ORF">GCM10007854_04480</name>
</gene>
<accession>A0ABQ5UY52</accession>
<dbReference type="Proteomes" id="UP001161390">
    <property type="component" value="Unassembled WGS sequence"/>
</dbReference>
<protein>
    <recommendedName>
        <fullName evidence="3">Strictosidine synthase conserved region domain-containing protein</fullName>
    </recommendedName>
</protein>
<dbReference type="InterPro" id="IPR051288">
    <property type="entry name" value="Serum_paraoxonase/arylesterase"/>
</dbReference>
<dbReference type="Gene3D" id="2.120.10.30">
    <property type="entry name" value="TolB, C-terminal domain"/>
    <property type="match status" value="1"/>
</dbReference>
<evidence type="ECO:0000313" key="1">
    <source>
        <dbReference type="EMBL" id="GLQ19493.1"/>
    </source>
</evidence>
<reference evidence="1" key="1">
    <citation type="journal article" date="2014" name="Int. J. Syst. Evol. Microbiol.">
        <title>Complete genome of a new Firmicutes species belonging to the dominant human colonic microbiota ('Ruminococcus bicirculans') reveals two chromosomes and a selective capacity to utilize plant glucans.</title>
        <authorList>
            <consortium name="NISC Comparative Sequencing Program"/>
            <person name="Wegmann U."/>
            <person name="Louis P."/>
            <person name="Goesmann A."/>
            <person name="Henrissat B."/>
            <person name="Duncan S.H."/>
            <person name="Flint H.J."/>
        </authorList>
    </citation>
    <scope>NUCLEOTIDE SEQUENCE</scope>
    <source>
        <strain evidence="1">NBRC 108216</strain>
    </source>
</reference>
<dbReference type="InterPro" id="IPR011042">
    <property type="entry name" value="6-blade_b-propeller_TolB-like"/>
</dbReference>
<proteinExistence type="predicted"/>
<dbReference type="Pfam" id="PF12487">
    <property type="entry name" value="DUF3703"/>
    <property type="match status" value="1"/>
</dbReference>
<reference evidence="1" key="2">
    <citation type="submission" date="2023-01" db="EMBL/GenBank/DDBJ databases">
        <title>Draft genome sequence of Algimonas porphyrae strain NBRC 108216.</title>
        <authorList>
            <person name="Sun Q."/>
            <person name="Mori K."/>
        </authorList>
    </citation>
    <scope>NUCLEOTIDE SEQUENCE</scope>
    <source>
        <strain evidence="1">NBRC 108216</strain>
    </source>
</reference>
<sequence>MFWGARRIGDRELAWGHLERAHILSQRYFTRHWHTHWLMLRLAREERNRAEVRGQIRRLAAVPLGWAGGWVPKGNTGGANVHPLKPMSVEGDLAEALEGYSPWKDVAVRVAVVVTVLLMVLWARSAWSEVRERNGEFLTVTASAASQCTPVPALEGAEDIVLDTAAGRGFAVGGDRRAFRGGGAGRSRVFAFPADDPHAARDTTPDEPAELKGFGADLLRKPDGSVWLGIANRSNVAHGIEVYAVAEDGFLTHYNTLTSPDFRNPNDLVLLSPSSALVTLDKRSPAGTIWEVVEGARRAATGRVVHLEQGSMETIADGLLSSNGIVRLDNGRVAVGELVGRRVSIFAPNSNGDAYQLERRIALPFAVDNLTSPDGRTLWAAGHPKLLTLARGYQRDEEHKSPSMAVAVDSVTGTVRTLFQDDGHLLSASSVAVALPDKRMLVGTAFGPAATLCEGRS</sequence>
<dbReference type="InterPro" id="IPR022172">
    <property type="entry name" value="DUF3703"/>
</dbReference>
<evidence type="ECO:0000313" key="2">
    <source>
        <dbReference type="Proteomes" id="UP001161390"/>
    </source>
</evidence>